<evidence type="ECO:0000313" key="1">
    <source>
        <dbReference type="EMBL" id="CAI9536207.1"/>
    </source>
</evidence>
<proteinExistence type="predicted"/>
<sequence>MTVQSDLPILCSCNGRDNELSLGTAVREGPFFSALVMWTLPIACTRGGLTIQALWHCPRARVQ</sequence>
<keyword evidence="2" id="KW-1185">Reference proteome</keyword>
<protein>
    <submittedName>
        <fullName evidence="1">Uncharacterized protein</fullName>
    </submittedName>
</protein>
<accession>A0ABN9AJK2</accession>
<gene>
    <name evidence="1" type="ORF">SPARVUS_LOCUS991906</name>
</gene>
<dbReference type="EMBL" id="CATNWA010000304">
    <property type="protein sequence ID" value="CAI9536207.1"/>
    <property type="molecule type" value="Genomic_DNA"/>
</dbReference>
<name>A0ABN9AJK2_9NEOB</name>
<comment type="caution">
    <text evidence="1">The sequence shown here is derived from an EMBL/GenBank/DDBJ whole genome shotgun (WGS) entry which is preliminary data.</text>
</comment>
<dbReference type="Proteomes" id="UP001162483">
    <property type="component" value="Unassembled WGS sequence"/>
</dbReference>
<reference evidence="1" key="1">
    <citation type="submission" date="2023-05" db="EMBL/GenBank/DDBJ databases">
        <authorList>
            <person name="Stuckert A."/>
        </authorList>
    </citation>
    <scope>NUCLEOTIDE SEQUENCE</scope>
</reference>
<evidence type="ECO:0000313" key="2">
    <source>
        <dbReference type="Proteomes" id="UP001162483"/>
    </source>
</evidence>
<organism evidence="1 2">
    <name type="scientific">Staurois parvus</name>
    <dbReference type="NCBI Taxonomy" id="386267"/>
    <lineage>
        <taxon>Eukaryota</taxon>
        <taxon>Metazoa</taxon>
        <taxon>Chordata</taxon>
        <taxon>Craniata</taxon>
        <taxon>Vertebrata</taxon>
        <taxon>Euteleostomi</taxon>
        <taxon>Amphibia</taxon>
        <taxon>Batrachia</taxon>
        <taxon>Anura</taxon>
        <taxon>Neobatrachia</taxon>
        <taxon>Ranoidea</taxon>
        <taxon>Ranidae</taxon>
        <taxon>Staurois</taxon>
    </lineage>
</organism>